<dbReference type="PROSITE" id="PS50013">
    <property type="entry name" value="CHROMO_2"/>
    <property type="match status" value="1"/>
</dbReference>
<evidence type="ECO:0000259" key="2">
    <source>
        <dbReference type="PROSITE" id="PS50013"/>
    </source>
</evidence>
<organism evidence="3 4">
    <name type="scientific">Paramecium sonneborni</name>
    <dbReference type="NCBI Taxonomy" id="65129"/>
    <lineage>
        <taxon>Eukaryota</taxon>
        <taxon>Sar</taxon>
        <taxon>Alveolata</taxon>
        <taxon>Ciliophora</taxon>
        <taxon>Intramacronucleata</taxon>
        <taxon>Oligohymenophorea</taxon>
        <taxon>Peniculida</taxon>
        <taxon>Parameciidae</taxon>
        <taxon>Paramecium</taxon>
    </lineage>
</organism>
<dbReference type="OrthoDB" id="307287at2759"/>
<protein>
    <recommendedName>
        <fullName evidence="2">Chromo domain-containing protein</fullName>
    </recommendedName>
</protein>
<accession>A0A8S1KDA7</accession>
<dbReference type="AlphaFoldDB" id="A0A8S1KDA7"/>
<evidence type="ECO:0000256" key="1">
    <source>
        <dbReference type="SAM" id="MobiDB-lite"/>
    </source>
</evidence>
<keyword evidence="4" id="KW-1185">Reference proteome</keyword>
<sequence>MKAEVKKDKKQINQRSPEKVLQKRYNNNQVQYLVKWKDQDEPIWDVEENIRNIIQNIPLIESELQENKNDKQQKQVTPQKNQFQTLQYSFKHPNCSGELLFNTQKEMTQKYCFAYPQFGDEIESVNLILTQEDCLFEIKWKTRTDGTKPISDFYQYDQFKVVAPMLFMDFLEICILGHEKNSDIKFIAPGKDNIQRAQLIKRILLQDPKYIDTNKNQSNEEIQFNDQPKEKCEQQKKKKIITFMQSEQKQKQAIATQNQIIKQTQVEYQEQLHAEGLSLEDQRQEEKQSLQYNNIDEGEKKQIIDSKQCEKSIFSDEQQE</sequence>
<dbReference type="CDD" id="cd00024">
    <property type="entry name" value="CD_CSD"/>
    <property type="match status" value="1"/>
</dbReference>
<feature type="region of interest" description="Disordered" evidence="1">
    <location>
        <begin position="1"/>
        <end position="20"/>
    </location>
</feature>
<name>A0A8S1KDA7_9CILI</name>
<feature type="domain" description="Chromo" evidence="2">
    <location>
        <begin position="15"/>
        <end position="75"/>
    </location>
</feature>
<dbReference type="Proteomes" id="UP000692954">
    <property type="component" value="Unassembled WGS sequence"/>
</dbReference>
<evidence type="ECO:0000313" key="4">
    <source>
        <dbReference type="Proteomes" id="UP000692954"/>
    </source>
</evidence>
<evidence type="ECO:0000313" key="3">
    <source>
        <dbReference type="EMBL" id="CAD8050976.1"/>
    </source>
</evidence>
<reference evidence="3" key="1">
    <citation type="submission" date="2021-01" db="EMBL/GenBank/DDBJ databases">
        <authorList>
            <consortium name="Genoscope - CEA"/>
            <person name="William W."/>
        </authorList>
    </citation>
    <scope>NUCLEOTIDE SEQUENCE</scope>
</reference>
<gene>
    <name evidence="3" type="ORF">PSON_ATCC_30995.1.T0050288</name>
</gene>
<comment type="caution">
    <text evidence="3">The sequence shown here is derived from an EMBL/GenBank/DDBJ whole genome shotgun (WGS) entry which is preliminary data.</text>
</comment>
<proteinExistence type="predicted"/>
<dbReference type="InterPro" id="IPR000953">
    <property type="entry name" value="Chromo/chromo_shadow_dom"/>
</dbReference>
<feature type="region of interest" description="Disordered" evidence="1">
    <location>
        <begin position="301"/>
        <end position="320"/>
    </location>
</feature>
<dbReference type="EMBL" id="CAJJDN010000005">
    <property type="protein sequence ID" value="CAD8050976.1"/>
    <property type="molecule type" value="Genomic_DNA"/>
</dbReference>
<feature type="compositionally biased region" description="Basic and acidic residues" evidence="1">
    <location>
        <begin position="301"/>
        <end position="314"/>
    </location>
</feature>